<protein>
    <submittedName>
        <fullName evidence="2">Uncharacterized protein</fullName>
    </submittedName>
</protein>
<dbReference type="EMBL" id="JAGQHS010000192">
    <property type="protein sequence ID" value="MCA9758614.1"/>
    <property type="molecule type" value="Genomic_DNA"/>
</dbReference>
<reference evidence="2" key="1">
    <citation type="submission" date="2020-04" db="EMBL/GenBank/DDBJ databases">
        <authorList>
            <person name="Zhang T."/>
        </authorList>
    </citation>
    <scope>NUCLEOTIDE SEQUENCE</scope>
    <source>
        <strain evidence="2">HKST-UBA02</strain>
    </source>
</reference>
<reference evidence="2" key="2">
    <citation type="journal article" date="2021" name="Microbiome">
        <title>Successional dynamics and alternative stable states in a saline activated sludge microbial community over 9 years.</title>
        <authorList>
            <person name="Wang Y."/>
            <person name="Ye J."/>
            <person name="Ju F."/>
            <person name="Liu L."/>
            <person name="Boyd J.A."/>
            <person name="Deng Y."/>
            <person name="Parks D.H."/>
            <person name="Jiang X."/>
            <person name="Yin X."/>
            <person name="Woodcroft B.J."/>
            <person name="Tyson G.W."/>
            <person name="Hugenholtz P."/>
            <person name="Polz M.F."/>
            <person name="Zhang T."/>
        </authorList>
    </citation>
    <scope>NUCLEOTIDE SEQUENCE</scope>
    <source>
        <strain evidence="2">HKST-UBA02</strain>
    </source>
</reference>
<evidence type="ECO:0000256" key="1">
    <source>
        <dbReference type="SAM" id="MobiDB-lite"/>
    </source>
</evidence>
<sequence length="61" mass="6466">MSDLVGWEPLDHGWGAGGVMARRCGGVMSPNPTEGSPPPQPAWEHESGEAIRPTRVTVVTN</sequence>
<name>A0A956SGH7_UNCEI</name>
<evidence type="ECO:0000313" key="3">
    <source>
        <dbReference type="Proteomes" id="UP000739538"/>
    </source>
</evidence>
<feature type="region of interest" description="Disordered" evidence="1">
    <location>
        <begin position="25"/>
        <end position="61"/>
    </location>
</feature>
<dbReference type="Proteomes" id="UP000739538">
    <property type="component" value="Unassembled WGS sequence"/>
</dbReference>
<comment type="caution">
    <text evidence="2">The sequence shown here is derived from an EMBL/GenBank/DDBJ whole genome shotgun (WGS) entry which is preliminary data.</text>
</comment>
<proteinExistence type="predicted"/>
<accession>A0A956SGH7</accession>
<organism evidence="2 3">
    <name type="scientific">Eiseniibacteriota bacterium</name>
    <dbReference type="NCBI Taxonomy" id="2212470"/>
    <lineage>
        <taxon>Bacteria</taxon>
        <taxon>Candidatus Eiseniibacteriota</taxon>
    </lineage>
</organism>
<evidence type="ECO:0000313" key="2">
    <source>
        <dbReference type="EMBL" id="MCA9758614.1"/>
    </source>
</evidence>
<gene>
    <name evidence="2" type="ORF">KDA27_22650</name>
</gene>
<dbReference type="AlphaFoldDB" id="A0A956SGH7"/>